<accession>A0A369K0B7</accession>
<organism evidence="1 2">
    <name type="scientific">Hypsizygus marmoreus</name>
    <name type="common">White beech mushroom</name>
    <name type="synonym">Agaricus marmoreus</name>
    <dbReference type="NCBI Taxonomy" id="39966"/>
    <lineage>
        <taxon>Eukaryota</taxon>
        <taxon>Fungi</taxon>
        <taxon>Dikarya</taxon>
        <taxon>Basidiomycota</taxon>
        <taxon>Agaricomycotina</taxon>
        <taxon>Agaricomycetes</taxon>
        <taxon>Agaricomycetidae</taxon>
        <taxon>Agaricales</taxon>
        <taxon>Tricholomatineae</taxon>
        <taxon>Lyophyllaceae</taxon>
        <taxon>Hypsizygus</taxon>
    </lineage>
</organism>
<keyword evidence="2" id="KW-1185">Reference proteome</keyword>
<gene>
    <name evidence="1" type="ORF">Hypma_004117</name>
</gene>
<proteinExistence type="predicted"/>
<reference evidence="1" key="1">
    <citation type="submission" date="2018-04" db="EMBL/GenBank/DDBJ databases">
        <title>Whole genome sequencing of Hypsizygus marmoreus.</title>
        <authorList>
            <person name="Choi I.-G."/>
            <person name="Min B."/>
            <person name="Kim J.-G."/>
            <person name="Kim S."/>
            <person name="Oh Y.-L."/>
            <person name="Kong W.-S."/>
            <person name="Park H."/>
            <person name="Jeong J."/>
            <person name="Song E.-S."/>
        </authorList>
    </citation>
    <scope>NUCLEOTIDE SEQUENCE [LARGE SCALE GENOMIC DNA]</scope>
    <source>
        <strain evidence="1">51987-8</strain>
    </source>
</reference>
<name>A0A369K0B7_HYPMA</name>
<dbReference type="EMBL" id="LUEZ02000016">
    <property type="protein sequence ID" value="RDB27438.1"/>
    <property type="molecule type" value="Genomic_DNA"/>
</dbReference>
<dbReference type="InParanoid" id="A0A369K0B7"/>
<comment type="caution">
    <text evidence="1">The sequence shown here is derived from an EMBL/GenBank/DDBJ whole genome shotgun (WGS) entry which is preliminary data.</text>
</comment>
<evidence type="ECO:0000313" key="1">
    <source>
        <dbReference type="EMBL" id="RDB27438.1"/>
    </source>
</evidence>
<protein>
    <submittedName>
        <fullName evidence="1">Uncharacterized protein</fullName>
    </submittedName>
</protein>
<dbReference type="AlphaFoldDB" id="A0A369K0B7"/>
<sequence length="84" mass="9359">MKLRQLNERQQKPQREELRAVMKDRWLHRPTAAFVGKRFLGSAYGSGYATGAGEATGQAVVTKERATIAVEWLTTLAGGMQIMH</sequence>
<dbReference type="Proteomes" id="UP000076154">
    <property type="component" value="Unassembled WGS sequence"/>
</dbReference>
<evidence type="ECO:0000313" key="2">
    <source>
        <dbReference type="Proteomes" id="UP000076154"/>
    </source>
</evidence>